<feature type="compositionally biased region" description="Acidic residues" evidence="1">
    <location>
        <begin position="449"/>
        <end position="461"/>
    </location>
</feature>
<feature type="compositionally biased region" description="Acidic residues" evidence="1">
    <location>
        <begin position="474"/>
        <end position="492"/>
    </location>
</feature>
<feature type="region of interest" description="Disordered" evidence="1">
    <location>
        <begin position="270"/>
        <end position="324"/>
    </location>
</feature>
<dbReference type="AlphaFoldDB" id="A0A2V1DSE7"/>
<evidence type="ECO:0000313" key="2">
    <source>
        <dbReference type="EMBL" id="PVI00916.1"/>
    </source>
</evidence>
<feature type="compositionally biased region" description="Acidic residues" evidence="1">
    <location>
        <begin position="365"/>
        <end position="395"/>
    </location>
</feature>
<feature type="compositionally biased region" description="Low complexity" evidence="1">
    <location>
        <begin position="541"/>
        <end position="551"/>
    </location>
</feature>
<feature type="compositionally biased region" description="Polar residues" evidence="1">
    <location>
        <begin position="396"/>
        <end position="405"/>
    </location>
</feature>
<gene>
    <name evidence="2" type="ORF">DM02DRAFT_628152</name>
</gene>
<name>A0A2V1DSE7_9PLEO</name>
<proteinExistence type="predicted"/>
<feature type="compositionally biased region" description="Basic residues" evidence="1">
    <location>
        <begin position="271"/>
        <end position="289"/>
    </location>
</feature>
<feature type="compositionally biased region" description="Basic and acidic residues" evidence="1">
    <location>
        <begin position="291"/>
        <end position="311"/>
    </location>
</feature>
<feature type="region of interest" description="Disordered" evidence="1">
    <location>
        <begin position="189"/>
        <end position="212"/>
    </location>
</feature>
<dbReference type="EMBL" id="KZ805366">
    <property type="protein sequence ID" value="PVI00916.1"/>
    <property type="molecule type" value="Genomic_DNA"/>
</dbReference>
<dbReference type="Proteomes" id="UP000244855">
    <property type="component" value="Unassembled WGS sequence"/>
</dbReference>
<feature type="compositionally biased region" description="Polar residues" evidence="1">
    <location>
        <begin position="493"/>
        <end position="502"/>
    </location>
</feature>
<accession>A0A2V1DSE7</accession>
<dbReference type="OrthoDB" id="10669708at2759"/>
<feature type="compositionally biased region" description="Acidic residues" evidence="1">
    <location>
        <begin position="408"/>
        <end position="429"/>
    </location>
</feature>
<organism evidence="2 3">
    <name type="scientific">Periconia macrospinosa</name>
    <dbReference type="NCBI Taxonomy" id="97972"/>
    <lineage>
        <taxon>Eukaryota</taxon>
        <taxon>Fungi</taxon>
        <taxon>Dikarya</taxon>
        <taxon>Ascomycota</taxon>
        <taxon>Pezizomycotina</taxon>
        <taxon>Dothideomycetes</taxon>
        <taxon>Pleosporomycetidae</taxon>
        <taxon>Pleosporales</taxon>
        <taxon>Massarineae</taxon>
        <taxon>Periconiaceae</taxon>
        <taxon>Periconia</taxon>
    </lineage>
</organism>
<evidence type="ECO:0000256" key="1">
    <source>
        <dbReference type="SAM" id="MobiDB-lite"/>
    </source>
</evidence>
<feature type="compositionally biased region" description="Low complexity" evidence="1">
    <location>
        <begin position="513"/>
        <end position="531"/>
    </location>
</feature>
<feature type="region of interest" description="Disordered" evidence="1">
    <location>
        <begin position="365"/>
        <end position="573"/>
    </location>
</feature>
<keyword evidence="3" id="KW-1185">Reference proteome</keyword>
<evidence type="ECO:0000313" key="3">
    <source>
        <dbReference type="Proteomes" id="UP000244855"/>
    </source>
</evidence>
<feature type="compositionally biased region" description="Basic and acidic residues" evidence="1">
    <location>
        <begin position="562"/>
        <end position="573"/>
    </location>
</feature>
<reference evidence="2 3" key="1">
    <citation type="journal article" date="2018" name="Sci. Rep.">
        <title>Comparative genomics provides insights into the lifestyle and reveals functional heterogeneity of dark septate endophytic fungi.</title>
        <authorList>
            <person name="Knapp D.G."/>
            <person name="Nemeth J.B."/>
            <person name="Barry K."/>
            <person name="Hainaut M."/>
            <person name="Henrissat B."/>
            <person name="Johnson J."/>
            <person name="Kuo A."/>
            <person name="Lim J.H.P."/>
            <person name="Lipzen A."/>
            <person name="Nolan M."/>
            <person name="Ohm R.A."/>
            <person name="Tamas L."/>
            <person name="Grigoriev I.V."/>
            <person name="Spatafora J.W."/>
            <person name="Nagy L.G."/>
            <person name="Kovacs G.M."/>
        </authorList>
    </citation>
    <scope>NUCLEOTIDE SEQUENCE [LARGE SCALE GENOMIC DNA]</scope>
    <source>
        <strain evidence="2 3">DSE2036</strain>
    </source>
</reference>
<protein>
    <submittedName>
        <fullName evidence="2">Uncharacterized protein</fullName>
    </submittedName>
</protein>
<sequence>MPPKRHTKNHEHTEKLCPAIEDRTLTNDQAYDILVIRRHRLIQQGIPNITPDQHAKAVRIFDDAVHIGIPEAANEGTPFSEVLKHAMVEIGRLLRDNPAWYMEEEKQLAHNNLGETRDRCAEKGDPESWFLHDSMEKDVLAEIEGDGSRAKRIQDIWRGVHQKLRTIDSQERAFVNYKLAPELKHQRTDLPPLSFIPPSTDPPIKITRNGPGSERQSLIIKIPLRISPAYFTSPAYADIRESFYHQYLSILKRRKGFVNPYEPFGWDGIRSPRKRKARRTNGQKGKAKKNAVVEEQKQNRDERDMEMSDISKKKKRETAYQSIAPGGGLRISGAGARASGFNTPLKSSKLRTLQIADEMDIVELSSTEEDEEEEEENEDEDEEIQDTSEGPEMDEQNQTYADTQMQEADVEAESEQEEPTSSSEEEDGVTEQKGNTTRASTTTSMPPDTDTDVDMDTEEDTPPLTDAQTGTNNDNDDDDDDDGNDWVTDVESETSSPAASTGSEKDDDDDTDSQSPKHNNNNNNNNPSHPSHPSHPHHQHSSSSGSTSSSSAGTTAYLTLGDLERDWRATYGL</sequence>